<keyword evidence="4" id="KW-1185">Reference proteome</keyword>
<protein>
    <recommendedName>
        <fullName evidence="5">DUF4190 domain-containing protein</fullName>
    </recommendedName>
</protein>
<feature type="transmembrane region" description="Helical" evidence="2">
    <location>
        <begin position="45"/>
        <end position="66"/>
    </location>
</feature>
<evidence type="ECO:0000313" key="3">
    <source>
        <dbReference type="EMBL" id="MBR7835729.1"/>
    </source>
</evidence>
<dbReference type="Proteomes" id="UP000675781">
    <property type="component" value="Unassembled WGS sequence"/>
</dbReference>
<feature type="region of interest" description="Disordered" evidence="1">
    <location>
        <begin position="1"/>
        <end position="42"/>
    </location>
</feature>
<keyword evidence="2" id="KW-0472">Membrane</keyword>
<dbReference type="EMBL" id="JAGSOG010000107">
    <property type="protein sequence ID" value="MBR7835729.1"/>
    <property type="molecule type" value="Genomic_DNA"/>
</dbReference>
<name>A0A941EXF9_9ACTN</name>
<keyword evidence="2" id="KW-0812">Transmembrane</keyword>
<reference evidence="3" key="1">
    <citation type="submission" date="2021-04" db="EMBL/GenBank/DDBJ databases">
        <title>Genome based classification of Actinospica acidithermotolerans sp. nov., an actinobacterium isolated from an Indonesian hot spring.</title>
        <authorList>
            <person name="Kusuma A.B."/>
            <person name="Putra K.E."/>
            <person name="Nafisah S."/>
            <person name="Loh J."/>
            <person name="Nouioui I."/>
            <person name="Goodfellow M."/>
        </authorList>
    </citation>
    <scope>NUCLEOTIDE SEQUENCE</scope>
    <source>
        <strain evidence="3">CSCA 57</strain>
    </source>
</reference>
<feature type="transmembrane region" description="Helical" evidence="2">
    <location>
        <begin position="73"/>
        <end position="93"/>
    </location>
</feature>
<proteinExistence type="predicted"/>
<gene>
    <name evidence="3" type="ORF">KDL01_20805</name>
</gene>
<feature type="compositionally biased region" description="Basic and acidic residues" evidence="1">
    <location>
        <begin position="1"/>
        <end position="11"/>
    </location>
</feature>
<organism evidence="3 4">
    <name type="scientific">Actinospica durhamensis</name>
    <dbReference type="NCBI Taxonomy" id="1508375"/>
    <lineage>
        <taxon>Bacteria</taxon>
        <taxon>Bacillati</taxon>
        <taxon>Actinomycetota</taxon>
        <taxon>Actinomycetes</taxon>
        <taxon>Catenulisporales</taxon>
        <taxon>Actinospicaceae</taxon>
        <taxon>Actinospica</taxon>
    </lineage>
</organism>
<keyword evidence="2" id="KW-1133">Transmembrane helix</keyword>
<evidence type="ECO:0008006" key="5">
    <source>
        <dbReference type="Google" id="ProtNLM"/>
    </source>
</evidence>
<sequence>MSDPHGPELGRPRYQPKATGGPVAPGQRGLGSSSESDGPQGTANAAVGAIIVASIGWILPILGGVAAIRRGNAALRAINAAGGALDGLGLALWARRLGWVYVVAWSALLFYWLGGQGIELLFVLIRHLL</sequence>
<dbReference type="RefSeq" id="WP_212530221.1">
    <property type="nucleotide sequence ID" value="NZ_JAGSOG010000107.1"/>
</dbReference>
<evidence type="ECO:0000256" key="1">
    <source>
        <dbReference type="SAM" id="MobiDB-lite"/>
    </source>
</evidence>
<evidence type="ECO:0000256" key="2">
    <source>
        <dbReference type="SAM" id="Phobius"/>
    </source>
</evidence>
<feature type="compositionally biased region" description="Polar residues" evidence="1">
    <location>
        <begin position="30"/>
        <end position="42"/>
    </location>
</feature>
<evidence type="ECO:0000313" key="4">
    <source>
        <dbReference type="Proteomes" id="UP000675781"/>
    </source>
</evidence>
<comment type="caution">
    <text evidence="3">The sequence shown here is derived from an EMBL/GenBank/DDBJ whole genome shotgun (WGS) entry which is preliminary data.</text>
</comment>
<feature type="transmembrane region" description="Helical" evidence="2">
    <location>
        <begin position="99"/>
        <end position="125"/>
    </location>
</feature>
<accession>A0A941EXF9</accession>
<dbReference type="AlphaFoldDB" id="A0A941EXF9"/>